<evidence type="ECO:0000313" key="14">
    <source>
        <dbReference type="Proteomes" id="UP000237144"/>
    </source>
</evidence>
<evidence type="ECO:0000256" key="10">
    <source>
        <dbReference type="SAM" id="MobiDB-lite"/>
    </source>
</evidence>
<dbReference type="AlphaFoldDB" id="A0A2S5B9B0"/>
<dbReference type="EMBL" id="PJQD01000038">
    <property type="protein sequence ID" value="POY73366.1"/>
    <property type="molecule type" value="Genomic_DNA"/>
</dbReference>
<comment type="pathway">
    <text evidence="3">Protein modification; protein ubiquitination.</text>
</comment>
<organism evidence="13 14">
    <name type="scientific">Rhodotorula taiwanensis</name>
    <dbReference type="NCBI Taxonomy" id="741276"/>
    <lineage>
        <taxon>Eukaryota</taxon>
        <taxon>Fungi</taxon>
        <taxon>Dikarya</taxon>
        <taxon>Basidiomycota</taxon>
        <taxon>Pucciniomycotina</taxon>
        <taxon>Microbotryomycetes</taxon>
        <taxon>Sporidiobolales</taxon>
        <taxon>Sporidiobolaceae</taxon>
        <taxon>Rhodotorula</taxon>
    </lineage>
</organism>
<protein>
    <recommendedName>
        <fullName evidence="4">RING-type E3 ubiquitin transferase</fullName>
        <ecNumber evidence="4">2.3.2.27</ecNumber>
    </recommendedName>
</protein>
<evidence type="ECO:0000256" key="9">
    <source>
        <dbReference type="ARBA" id="ARBA00023136"/>
    </source>
</evidence>
<reference evidence="13 14" key="1">
    <citation type="journal article" date="2018" name="Front. Microbiol.">
        <title>Prospects for Fungal Bioremediation of Acidic Radioactive Waste Sites: Characterization and Genome Sequence of Rhodotorula taiwanensis MD1149.</title>
        <authorList>
            <person name="Tkavc R."/>
            <person name="Matrosova V.Y."/>
            <person name="Grichenko O.E."/>
            <person name="Gostincar C."/>
            <person name="Volpe R.P."/>
            <person name="Klimenkova P."/>
            <person name="Gaidamakova E.K."/>
            <person name="Zhou C.E."/>
            <person name="Stewart B.J."/>
            <person name="Lyman M.G."/>
            <person name="Malfatti S.A."/>
            <person name="Rubinfeld B."/>
            <person name="Courtot M."/>
            <person name="Singh J."/>
            <person name="Dalgard C.L."/>
            <person name="Hamilton T."/>
            <person name="Frey K.G."/>
            <person name="Gunde-Cimerman N."/>
            <person name="Dugan L."/>
            <person name="Daly M.J."/>
        </authorList>
    </citation>
    <scope>NUCLEOTIDE SEQUENCE [LARGE SCALE GENOMIC DNA]</scope>
    <source>
        <strain evidence="13 14">MD1149</strain>
    </source>
</reference>
<accession>A0A2S5B9B0</accession>
<evidence type="ECO:0000256" key="3">
    <source>
        <dbReference type="ARBA" id="ARBA00004906"/>
    </source>
</evidence>
<dbReference type="SUPFAM" id="SSF57850">
    <property type="entry name" value="RING/U-box"/>
    <property type="match status" value="1"/>
</dbReference>
<comment type="catalytic activity">
    <reaction evidence="1">
        <text>S-ubiquitinyl-[E2 ubiquitin-conjugating enzyme]-L-cysteine + [acceptor protein]-L-lysine = [E2 ubiquitin-conjugating enzyme]-L-cysteine + N(6)-ubiquitinyl-[acceptor protein]-L-lysine.</text>
        <dbReference type="EC" id="2.3.2.27"/>
    </reaction>
</comment>
<comment type="subcellular location">
    <subcellularLocation>
        <location evidence="2">Endomembrane system</location>
        <topology evidence="2">Multi-pass membrane protein</topology>
    </subcellularLocation>
</comment>
<dbReference type="Pfam" id="PF11145">
    <property type="entry name" value="DUF2921"/>
    <property type="match status" value="2"/>
</dbReference>
<keyword evidence="6 11" id="KW-0812">Transmembrane</keyword>
<feature type="region of interest" description="Disordered" evidence="10">
    <location>
        <begin position="201"/>
        <end position="233"/>
    </location>
</feature>
<feature type="transmembrane region" description="Helical" evidence="11">
    <location>
        <begin position="541"/>
        <end position="562"/>
    </location>
</feature>
<evidence type="ECO:0000256" key="5">
    <source>
        <dbReference type="ARBA" id="ARBA00022679"/>
    </source>
</evidence>
<name>A0A2S5B9B0_9BASI</name>
<dbReference type="InterPro" id="IPR021319">
    <property type="entry name" value="DUF2921"/>
</dbReference>
<dbReference type="STRING" id="741276.A0A2S5B9B0"/>
<sequence>MDLPGPGGPPRTVVVQQQRPSLGYFLFLSFLFYLMNQQQVQTGELIRQAGDGDQRAARLYNRHRHQLLLREARRQGIARWLGIHNETTLEHEHGDWLVSKFYPDVANGTAPSLSTIANSTEDTAAADHQAYKVTPFVPQTEGELAPVHRLVTDLFSSSSHTTSSEPTAPQLYLQNLTGFTKGHWDRLSFSYADLGLNETWTEEVEREPVRKVGLPGPQPLTDDTPADASTSLTDDEADKLERRQGDGPVAATAPADTTEFKVVTYNRTDQRGTFPWASSSASSPRSESHRATFNLRSVQTSATGPVLSLGPDHDDGELLRLKDFSSSGWADWEKLGPVVYVGGKLTLHAPPRSSSTEEELTELDIEAVHFLDSGRVYGYATPDFARARIVETISLPLMSSTAASSSASPNLTATAIGHAMLREFDVRLERDVRRLADADVVEPPAEPALGAGGAGGAGQGTFDPDAEVVPRCIFTMYGALSPLPGSYPPGAYAEWYSDLFHPTGARVREPPPSTFSAVLASPNCGLVLSIPQAKVVPTQQLWNAAAVSGAVLVLVEALILLLQVRQLERVQGRPGTIANVSHYGVVGMLFVDAYTFVTLLTLGVVFDSRASLALLASAFMSLLSSLLFGTRYIAMIREATPDRPAPAPGPGPTDSATSPLLDAAEGCGAMAALPEWARSRLNTWTLRRTRRVVGFGSVIGFGLYLLNWYGWTALILWIIYSNWIPQIVLNVWRGTARQSLADEYVIGMTIARIAPPLYFWAYDGNCLLVPTSPKVWYLAAYYAGQAFILVLQNRIAAPQHQQTRLFLRLSTLGSGGARFFISPRLAKWLELPALSSWDYHPRSLPPSIVADLRGDVAGDIETGKLTGARPATPPEPDCPICLSSIHVFPTKEEQAAGEDDVVRMAFAVTPCAHLVHTECLEQWVL</sequence>
<evidence type="ECO:0000256" key="4">
    <source>
        <dbReference type="ARBA" id="ARBA00012483"/>
    </source>
</evidence>
<evidence type="ECO:0000256" key="2">
    <source>
        <dbReference type="ARBA" id="ARBA00004127"/>
    </source>
</evidence>
<evidence type="ECO:0000256" key="8">
    <source>
        <dbReference type="ARBA" id="ARBA00022989"/>
    </source>
</evidence>
<feature type="transmembrane region" description="Helical" evidence="11">
    <location>
        <begin position="612"/>
        <end position="634"/>
    </location>
</feature>
<feature type="transmembrane region" description="Helical" evidence="11">
    <location>
        <begin position="583"/>
        <end position="606"/>
    </location>
</feature>
<dbReference type="EC" id="2.3.2.27" evidence="4"/>
<feature type="transmembrane region" description="Helical" evidence="11">
    <location>
        <begin position="692"/>
        <end position="709"/>
    </location>
</feature>
<evidence type="ECO:0000313" key="13">
    <source>
        <dbReference type="EMBL" id="POY73366.1"/>
    </source>
</evidence>
<keyword evidence="5" id="KW-0808">Transferase</keyword>
<dbReference type="GO" id="GO:0061630">
    <property type="term" value="F:ubiquitin protein ligase activity"/>
    <property type="evidence" value="ECO:0007669"/>
    <property type="project" value="UniProtKB-EC"/>
</dbReference>
<keyword evidence="14" id="KW-1185">Reference proteome</keyword>
<keyword evidence="7" id="KW-0833">Ubl conjugation pathway</keyword>
<keyword evidence="9 11" id="KW-0472">Membrane</keyword>
<evidence type="ECO:0000256" key="1">
    <source>
        <dbReference type="ARBA" id="ARBA00000900"/>
    </source>
</evidence>
<proteinExistence type="predicted"/>
<evidence type="ECO:0000256" key="6">
    <source>
        <dbReference type="ARBA" id="ARBA00022692"/>
    </source>
</evidence>
<dbReference type="OrthoDB" id="9984778at2759"/>
<feature type="domain" description="SWEET-like" evidence="12">
    <location>
        <begin position="697"/>
        <end position="795"/>
    </location>
</feature>
<gene>
    <name evidence="13" type="ORF">BMF94_3703</name>
</gene>
<dbReference type="Proteomes" id="UP000237144">
    <property type="component" value="Unassembled WGS sequence"/>
</dbReference>
<evidence type="ECO:0000256" key="7">
    <source>
        <dbReference type="ARBA" id="ARBA00022786"/>
    </source>
</evidence>
<dbReference type="GO" id="GO:0012505">
    <property type="term" value="C:endomembrane system"/>
    <property type="evidence" value="ECO:0007669"/>
    <property type="project" value="UniProtKB-SubCell"/>
</dbReference>
<feature type="domain" description="SWEET-like" evidence="12">
    <location>
        <begin position="544"/>
        <end position="639"/>
    </location>
</feature>
<comment type="caution">
    <text evidence="13">The sequence shown here is derived from an EMBL/GenBank/DDBJ whole genome shotgun (WGS) entry which is preliminary data.</text>
</comment>
<evidence type="ECO:0000256" key="11">
    <source>
        <dbReference type="SAM" id="Phobius"/>
    </source>
</evidence>
<dbReference type="InterPro" id="IPR013083">
    <property type="entry name" value="Znf_RING/FYVE/PHD"/>
</dbReference>
<evidence type="ECO:0000259" key="12">
    <source>
        <dbReference type="Pfam" id="PF11145"/>
    </source>
</evidence>
<dbReference type="Gene3D" id="3.30.40.10">
    <property type="entry name" value="Zinc/RING finger domain, C3HC4 (zinc finger)"/>
    <property type="match status" value="1"/>
</dbReference>
<keyword evidence="8 11" id="KW-1133">Transmembrane helix</keyword>